<dbReference type="GO" id="GO:0005886">
    <property type="term" value="C:plasma membrane"/>
    <property type="evidence" value="ECO:0007669"/>
    <property type="project" value="UniProtKB-SubCell"/>
</dbReference>
<dbReference type="InterPro" id="IPR051676">
    <property type="entry name" value="UPF0053_domain"/>
</dbReference>
<evidence type="ECO:0000256" key="8">
    <source>
        <dbReference type="ARBA" id="ARBA00023136"/>
    </source>
</evidence>
<dbReference type="PATRIC" id="fig|1082931.4.peg.2393"/>
<feature type="domain" description="CBS" evidence="12">
    <location>
        <begin position="279"/>
        <end position="339"/>
    </location>
</feature>
<dbReference type="InterPro" id="IPR000644">
    <property type="entry name" value="CBS_dom"/>
</dbReference>
<name>G4R952_PELHB</name>
<dbReference type="eggNOG" id="COG1253">
    <property type="taxonomic scope" value="Bacteria"/>
</dbReference>
<evidence type="ECO:0000256" key="1">
    <source>
        <dbReference type="ARBA" id="ARBA00004651"/>
    </source>
</evidence>
<evidence type="ECO:0000256" key="2">
    <source>
        <dbReference type="ARBA" id="ARBA00006446"/>
    </source>
</evidence>
<dbReference type="CDD" id="cd04590">
    <property type="entry name" value="CBS_pair_CorC_HlyC_assoc"/>
    <property type="match status" value="1"/>
</dbReference>
<dbReference type="PANTHER" id="PTHR43099:SF5">
    <property type="entry name" value="HLYC_CORC FAMILY TRANSPORTER"/>
    <property type="match status" value="1"/>
</dbReference>
<feature type="domain" description="CNNM transmembrane" evidence="13">
    <location>
        <begin position="1"/>
        <end position="197"/>
    </location>
</feature>
<dbReference type="InterPro" id="IPR002550">
    <property type="entry name" value="CNNM"/>
</dbReference>
<organism evidence="14 15">
    <name type="scientific">Pelagibacterium halotolerans (strain DSM 22347 / JCM 15775 / CGMCC 1.7692 / B2)</name>
    <dbReference type="NCBI Taxonomy" id="1082931"/>
    <lineage>
        <taxon>Bacteria</taxon>
        <taxon>Pseudomonadati</taxon>
        <taxon>Pseudomonadota</taxon>
        <taxon>Alphaproteobacteria</taxon>
        <taxon>Hyphomicrobiales</taxon>
        <taxon>Devosiaceae</taxon>
        <taxon>Pelagibacterium</taxon>
    </lineage>
</organism>
<dbReference type="Gene3D" id="3.10.580.10">
    <property type="entry name" value="CBS-domain"/>
    <property type="match status" value="1"/>
</dbReference>
<dbReference type="Pfam" id="PF01595">
    <property type="entry name" value="CNNM"/>
    <property type="match status" value="1"/>
</dbReference>
<dbReference type="InterPro" id="IPR046342">
    <property type="entry name" value="CBS_dom_sf"/>
</dbReference>
<reference evidence="14 15" key="1">
    <citation type="journal article" date="2012" name="J. Bacteriol.">
        <title>Complete genome sequence of Pelagibacterium halotolerans B2T.</title>
        <authorList>
            <person name="Huo Y.Y."/>
            <person name="Cheng H."/>
            <person name="Han X.F."/>
            <person name="Jiang X.W."/>
            <person name="Sun C."/>
            <person name="Zhang X.Q."/>
            <person name="Zhu X.F."/>
            <person name="Liu Y.F."/>
            <person name="Li P.F."/>
            <person name="Ni P.X."/>
            <person name="Wu M."/>
        </authorList>
    </citation>
    <scope>NUCLEOTIDE SEQUENCE [LARGE SCALE GENOMIC DNA]</scope>
    <source>
        <strain evidence="15">DSM 22347 / JCM 15775 / CGMCC 1.7692 / B2</strain>
    </source>
</reference>
<evidence type="ECO:0000259" key="12">
    <source>
        <dbReference type="PROSITE" id="PS51371"/>
    </source>
</evidence>
<sequence length="430" mass="46365">MIEITIVAGLILLNGVFAMSELAVVSASKPLLRSMAERGQPGASAAVQLADDPGRFLSTVQIGITLIGIIAGAFSGATIGGMLTGILLDAGLTGPAASALGYGGVVAIITYLSVVVGELVPKQLALRSPERVACLVAPPMRILSRVAGPVVWLLDASTRLIFRLLGLSETNEEQVTEEEIKSIVAEAAESGVIERDEKRMIAGVLRLSDRRARSIMTPRTDVEMLDFDDDFETIRTELARARHSRLPVSSGEFDNIIGVLVVRDYLAAQPADHAALKKLLRKPQIVPDTLGALDVLNLLRRADFPLALVLDEYGHFDGIVTPTDLLEAIAGVFRSDLEEGETDEAVQREDGSWLLAGGLMVDDLSDRLGLVLPEHRDYQTLAGFIIDRLQHLPRTGEVLEAGNWRLEVVDMDGHRVDKVLAIPREPAATQ</sequence>
<dbReference type="AlphaFoldDB" id="G4R952"/>
<proteinExistence type="inferred from homology"/>
<accession>G4R952</accession>
<feature type="domain" description="CBS" evidence="12">
    <location>
        <begin position="216"/>
        <end position="276"/>
    </location>
</feature>
<evidence type="ECO:0000313" key="14">
    <source>
        <dbReference type="EMBL" id="AEQ52432.1"/>
    </source>
</evidence>
<keyword evidence="7 9" id="KW-0129">CBS domain</keyword>
<gene>
    <name evidence="14" type="ordered locus">KKY_2424</name>
</gene>
<keyword evidence="15" id="KW-1185">Reference proteome</keyword>
<feature type="transmembrane region" description="Helical" evidence="11">
    <location>
        <begin position="100"/>
        <end position="121"/>
    </location>
</feature>
<dbReference type="GO" id="GO:0050660">
    <property type="term" value="F:flavin adenine dinucleotide binding"/>
    <property type="evidence" value="ECO:0007669"/>
    <property type="project" value="InterPro"/>
</dbReference>
<evidence type="ECO:0000313" key="15">
    <source>
        <dbReference type="Proteomes" id="UP000008850"/>
    </source>
</evidence>
<evidence type="ECO:0000259" key="13">
    <source>
        <dbReference type="PROSITE" id="PS51846"/>
    </source>
</evidence>
<dbReference type="HOGENOM" id="CLU_015237_4_0_5"/>
<dbReference type="PANTHER" id="PTHR43099">
    <property type="entry name" value="UPF0053 PROTEIN YRKA"/>
    <property type="match status" value="1"/>
</dbReference>
<evidence type="ECO:0000256" key="5">
    <source>
        <dbReference type="ARBA" id="ARBA00022737"/>
    </source>
</evidence>
<dbReference type="InterPro" id="IPR044751">
    <property type="entry name" value="Ion_transp-like_CBS"/>
</dbReference>
<keyword evidence="4 10" id="KW-0812">Transmembrane</keyword>
<evidence type="ECO:0000256" key="4">
    <source>
        <dbReference type="ARBA" id="ARBA00022692"/>
    </source>
</evidence>
<comment type="similarity">
    <text evidence="2">Belongs to the UPF0053 family. Hemolysin C subfamily.</text>
</comment>
<dbReference type="STRING" id="1082931.KKY_2424"/>
<dbReference type="Proteomes" id="UP000008850">
    <property type="component" value="Chromosome"/>
</dbReference>
<evidence type="ECO:0000256" key="10">
    <source>
        <dbReference type="PROSITE-ProRule" id="PRU01193"/>
    </source>
</evidence>
<dbReference type="PROSITE" id="PS51371">
    <property type="entry name" value="CBS"/>
    <property type="match status" value="2"/>
</dbReference>
<evidence type="ECO:0000256" key="3">
    <source>
        <dbReference type="ARBA" id="ARBA00022475"/>
    </source>
</evidence>
<dbReference type="Pfam" id="PF03471">
    <property type="entry name" value="CorC_HlyC"/>
    <property type="match status" value="1"/>
</dbReference>
<protein>
    <submittedName>
        <fullName evidence="14">Hemolysins-related protein containing CBS domains</fullName>
    </submittedName>
</protein>
<evidence type="ECO:0000256" key="6">
    <source>
        <dbReference type="ARBA" id="ARBA00022989"/>
    </source>
</evidence>
<keyword evidence="3" id="KW-1003">Cell membrane</keyword>
<evidence type="ECO:0000256" key="11">
    <source>
        <dbReference type="SAM" id="Phobius"/>
    </source>
</evidence>
<dbReference type="InterPro" id="IPR005170">
    <property type="entry name" value="Transptr-assoc_dom"/>
</dbReference>
<feature type="transmembrane region" description="Helical" evidence="11">
    <location>
        <begin position="6"/>
        <end position="25"/>
    </location>
</feature>
<keyword evidence="8 10" id="KW-0472">Membrane</keyword>
<dbReference type="Gene3D" id="3.30.465.10">
    <property type="match status" value="1"/>
</dbReference>
<dbReference type="Pfam" id="PF00571">
    <property type="entry name" value="CBS"/>
    <property type="match status" value="2"/>
</dbReference>
<dbReference type="EMBL" id="CP003075">
    <property type="protein sequence ID" value="AEQ52432.1"/>
    <property type="molecule type" value="Genomic_DNA"/>
</dbReference>
<comment type="subcellular location">
    <subcellularLocation>
        <location evidence="1">Cell membrane</location>
        <topology evidence="1">Multi-pass membrane protein</topology>
    </subcellularLocation>
</comment>
<dbReference type="SUPFAM" id="SSF54631">
    <property type="entry name" value="CBS-domain pair"/>
    <property type="match status" value="1"/>
</dbReference>
<dbReference type="SMART" id="SM01091">
    <property type="entry name" value="CorC_HlyC"/>
    <property type="match status" value="1"/>
</dbReference>
<dbReference type="InterPro" id="IPR016169">
    <property type="entry name" value="FAD-bd_PCMH_sub2"/>
</dbReference>
<dbReference type="RefSeq" id="WP_014131581.1">
    <property type="nucleotide sequence ID" value="NC_016078.1"/>
</dbReference>
<dbReference type="SUPFAM" id="SSF56176">
    <property type="entry name" value="FAD-binding/transporter-associated domain-like"/>
    <property type="match status" value="1"/>
</dbReference>
<keyword evidence="5" id="KW-0677">Repeat</keyword>
<dbReference type="InterPro" id="IPR036318">
    <property type="entry name" value="FAD-bd_PCMH-like_sf"/>
</dbReference>
<dbReference type="PROSITE" id="PS51846">
    <property type="entry name" value="CNNM"/>
    <property type="match status" value="1"/>
</dbReference>
<evidence type="ECO:0000256" key="7">
    <source>
        <dbReference type="ARBA" id="ARBA00023122"/>
    </source>
</evidence>
<feature type="transmembrane region" description="Helical" evidence="11">
    <location>
        <begin position="64"/>
        <end position="88"/>
    </location>
</feature>
<dbReference type="KEGG" id="phl:KKY_2424"/>
<keyword evidence="6 10" id="KW-1133">Transmembrane helix</keyword>
<evidence type="ECO:0000256" key="9">
    <source>
        <dbReference type="PROSITE-ProRule" id="PRU00703"/>
    </source>
</evidence>